<evidence type="ECO:0000256" key="1">
    <source>
        <dbReference type="SAM" id="MobiDB-lite"/>
    </source>
</evidence>
<protein>
    <submittedName>
        <fullName evidence="2">Uncharacterized protein</fullName>
    </submittedName>
</protein>
<dbReference type="AlphaFoldDB" id="A0A1M2VEQ4"/>
<dbReference type="EMBL" id="MNAD01001353">
    <property type="protein sequence ID" value="OJT06092.1"/>
    <property type="molecule type" value="Genomic_DNA"/>
</dbReference>
<dbReference type="Proteomes" id="UP000184267">
    <property type="component" value="Unassembled WGS sequence"/>
</dbReference>
<feature type="region of interest" description="Disordered" evidence="1">
    <location>
        <begin position="14"/>
        <end position="62"/>
    </location>
</feature>
<sequence>MDNHVDAAPPAFPLFPDFLGAPPGARASDAPRPIGRPARAHRARESAFSSGESKGGEVRGNPDYLWARRVGRARRMSIINAARRGHQRARGEWVGDCRATTLVTATTRKPIENVADGDAADAEARGLAQPSGKASKRRERIFFRVVLEMGRGAAASAHKGGRIWRACWATVRGNVKISLLL</sequence>
<gene>
    <name evidence="2" type="ORF">TRAPUB_3027</name>
</gene>
<feature type="compositionally biased region" description="Low complexity" evidence="1">
    <location>
        <begin position="14"/>
        <end position="24"/>
    </location>
</feature>
<keyword evidence="3" id="KW-1185">Reference proteome</keyword>
<reference evidence="2 3" key="1">
    <citation type="submission" date="2016-10" db="EMBL/GenBank/DDBJ databases">
        <title>Genome sequence of the basidiomycete white-rot fungus Trametes pubescens.</title>
        <authorList>
            <person name="Makela M.R."/>
            <person name="Granchi Z."/>
            <person name="Peng M."/>
            <person name="De Vries R.P."/>
            <person name="Grigoriev I."/>
            <person name="Riley R."/>
            <person name="Hilden K."/>
        </authorList>
    </citation>
    <scope>NUCLEOTIDE SEQUENCE [LARGE SCALE GENOMIC DNA]</scope>
    <source>
        <strain evidence="2 3">FBCC735</strain>
    </source>
</reference>
<proteinExistence type="predicted"/>
<comment type="caution">
    <text evidence="2">The sequence shown here is derived from an EMBL/GenBank/DDBJ whole genome shotgun (WGS) entry which is preliminary data.</text>
</comment>
<organism evidence="2 3">
    <name type="scientific">Trametes pubescens</name>
    <name type="common">White-rot fungus</name>
    <dbReference type="NCBI Taxonomy" id="154538"/>
    <lineage>
        <taxon>Eukaryota</taxon>
        <taxon>Fungi</taxon>
        <taxon>Dikarya</taxon>
        <taxon>Basidiomycota</taxon>
        <taxon>Agaricomycotina</taxon>
        <taxon>Agaricomycetes</taxon>
        <taxon>Polyporales</taxon>
        <taxon>Polyporaceae</taxon>
        <taxon>Trametes</taxon>
    </lineage>
</organism>
<evidence type="ECO:0000313" key="2">
    <source>
        <dbReference type="EMBL" id="OJT06092.1"/>
    </source>
</evidence>
<name>A0A1M2VEQ4_TRAPU</name>
<accession>A0A1M2VEQ4</accession>
<evidence type="ECO:0000313" key="3">
    <source>
        <dbReference type="Proteomes" id="UP000184267"/>
    </source>
</evidence>